<dbReference type="PANTHER" id="PTHR30579">
    <property type="entry name" value="TRANSCRIPTIONAL REGULATOR"/>
    <property type="match status" value="1"/>
</dbReference>
<dbReference type="SUPFAM" id="SSF53850">
    <property type="entry name" value="Periplasmic binding protein-like II"/>
    <property type="match status" value="1"/>
</dbReference>
<dbReference type="InterPro" id="IPR005119">
    <property type="entry name" value="LysR_subst-bd"/>
</dbReference>
<proteinExistence type="inferred from homology"/>
<evidence type="ECO:0000259" key="5">
    <source>
        <dbReference type="PROSITE" id="PS50931"/>
    </source>
</evidence>
<dbReference type="Pfam" id="PF00126">
    <property type="entry name" value="HTH_1"/>
    <property type="match status" value="1"/>
</dbReference>
<dbReference type="BioCyc" id="DPIE1322246:BN4_RS11485-MONOMER"/>
<dbReference type="PATRIC" id="fig|879567.3.peg.2435"/>
<dbReference type="AlphaFoldDB" id="M1WTF3"/>
<keyword evidence="3" id="KW-0238">DNA-binding</keyword>
<dbReference type="KEGG" id="dpi:BN4_12287"/>
<name>M1WTF3_PSEP2</name>
<keyword evidence="4" id="KW-0804">Transcription</keyword>
<accession>M1WTF3</accession>
<dbReference type="OrthoDB" id="3252676at2"/>
<sequence>MLDYKLIEALAMVVREGGFEKAAHALHLTQSAVSQRIKLLEEQTGCLLLVRTSPPAPTVAGKEILKHYRQVCQLETDLATGLGWQQEGFTTVPIGINADSLATWFFPAIESYLKEKQLLLDLAVDDQAQTHQLLRDGEVLGCISDRSDPFQGCRVESLGIQVYRMYCTPEYKTKWFDKGIDIASVQHAPILIFNRKDLMHGVLLAEALGHPPAHYNAFYLPSSEKFAPTIASGQVCGMLPHEQADEYVNQGALIEMLPGYAFTVHLHWHCWNLESRELRSFTAALVEGAQRELTPAQ</sequence>
<dbReference type="InterPro" id="IPR017685">
    <property type="entry name" value="ArgP"/>
</dbReference>
<evidence type="ECO:0000256" key="2">
    <source>
        <dbReference type="ARBA" id="ARBA00023015"/>
    </source>
</evidence>
<dbReference type="RefSeq" id="WP_015415565.1">
    <property type="nucleotide sequence ID" value="NC_020409.1"/>
</dbReference>
<organism evidence="6 7">
    <name type="scientific">Pseudodesulfovibrio piezophilus (strain DSM 21447 / JCM 15486 / C1TLV30)</name>
    <name type="common">Desulfovibrio piezophilus</name>
    <dbReference type="NCBI Taxonomy" id="1322246"/>
    <lineage>
        <taxon>Bacteria</taxon>
        <taxon>Pseudomonadati</taxon>
        <taxon>Thermodesulfobacteriota</taxon>
        <taxon>Desulfovibrionia</taxon>
        <taxon>Desulfovibrionales</taxon>
        <taxon>Desulfovibrionaceae</taxon>
    </lineage>
</organism>
<dbReference type="PROSITE" id="PS50931">
    <property type="entry name" value="HTH_LYSR"/>
    <property type="match status" value="1"/>
</dbReference>
<dbReference type="GO" id="GO:0003700">
    <property type="term" value="F:DNA-binding transcription factor activity"/>
    <property type="evidence" value="ECO:0007669"/>
    <property type="project" value="InterPro"/>
</dbReference>
<keyword evidence="2" id="KW-0805">Transcription regulation</keyword>
<dbReference type="PRINTS" id="PR00039">
    <property type="entry name" value="HTHLYSR"/>
</dbReference>
<dbReference type="InterPro" id="IPR036388">
    <property type="entry name" value="WH-like_DNA-bd_sf"/>
</dbReference>
<dbReference type="EMBL" id="FO203427">
    <property type="protein sequence ID" value="CCH49522.1"/>
    <property type="molecule type" value="Genomic_DNA"/>
</dbReference>
<evidence type="ECO:0000256" key="4">
    <source>
        <dbReference type="ARBA" id="ARBA00023163"/>
    </source>
</evidence>
<dbReference type="InterPro" id="IPR036390">
    <property type="entry name" value="WH_DNA-bd_sf"/>
</dbReference>
<dbReference type="STRING" id="1322246.BN4_12287"/>
<evidence type="ECO:0000256" key="1">
    <source>
        <dbReference type="ARBA" id="ARBA00009437"/>
    </source>
</evidence>
<dbReference type="Gene3D" id="1.10.10.10">
    <property type="entry name" value="Winged helix-like DNA-binding domain superfamily/Winged helix DNA-binding domain"/>
    <property type="match status" value="1"/>
</dbReference>
<feature type="domain" description="HTH lysR-type" evidence="5">
    <location>
        <begin position="2"/>
        <end position="58"/>
    </location>
</feature>
<dbReference type="Gene3D" id="3.40.190.290">
    <property type="match status" value="1"/>
</dbReference>
<evidence type="ECO:0000313" key="6">
    <source>
        <dbReference type="EMBL" id="CCH49522.1"/>
    </source>
</evidence>
<dbReference type="Proteomes" id="UP000011724">
    <property type="component" value="Chromosome"/>
</dbReference>
<dbReference type="InterPro" id="IPR050176">
    <property type="entry name" value="LTTR"/>
</dbReference>
<dbReference type="Pfam" id="PF03466">
    <property type="entry name" value="LysR_substrate"/>
    <property type="match status" value="1"/>
</dbReference>
<keyword evidence="7" id="KW-1185">Reference proteome</keyword>
<dbReference type="HOGENOM" id="CLU_063829_0_0_7"/>
<dbReference type="NCBIfam" id="NF002964">
    <property type="entry name" value="PRK03635.1"/>
    <property type="match status" value="1"/>
</dbReference>
<evidence type="ECO:0000313" key="7">
    <source>
        <dbReference type="Proteomes" id="UP000011724"/>
    </source>
</evidence>
<dbReference type="SUPFAM" id="SSF46785">
    <property type="entry name" value="Winged helix' DNA-binding domain"/>
    <property type="match status" value="1"/>
</dbReference>
<reference evidence="6 7" key="1">
    <citation type="journal article" date="2013" name="PLoS ONE">
        <title>The first genomic and proteomic characterization of a deep-sea sulfate reducer: insights into the piezophilic lifestyle of Desulfovibrio piezophilus.</title>
        <authorList>
            <person name="Pradel N."/>
            <person name="Ji B."/>
            <person name="Gimenez G."/>
            <person name="Talla E."/>
            <person name="Lenoble P."/>
            <person name="Garel M."/>
            <person name="Tamburini C."/>
            <person name="Fourquet P."/>
            <person name="Lebrun R."/>
            <person name="Bertin P."/>
            <person name="Denis Y."/>
            <person name="Pophillat M."/>
            <person name="Barbe V."/>
            <person name="Ollivier B."/>
            <person name="Dolla A."/>
        </authorList>
    </citation>
    <scope>NUCLEOTIDE SEQUENCE [LARGE SCALE GENOMIC DNA]</scope>
    <source>
        <strain evidence="7">DSM 10523 / SB164P1</strain>
    </source>
</reference>
<dbReference type="PANTHER" id="PTHR30579:SF2">
    <property type="entry name" value="HTH-TYPE TRANSCRIPTIONAL REGULATOR ARGP"/>
    <property type="match status" value="1"/>
</dbReference>
<evidence type="ECO:0000256" key="3">
    <source>
        <dbReference type="ARBA" id="ARBA00023125"/>
    </source>
</evidence>
<dbReference type="NCBIfam" id="TIGR03298">
    <property type="entry name" value="argP"/>
    <property type="match status" value="1"/>
</dbReference>
<dbReference type="eggNOG" id="COG0583">
    <property type="taxonomic scope" value="Bacteria"/>
</dbReference>
<dbReference type="NCBIfam" id="NF009888">
    <property type="entry name" value="PRK13348.1"/>
    <property type="match status" value="1"/>
</dbReference>
<comment type="similarity">
    <text evidence="1">Belongs to the LysR transcriptional regulatory family.</text>
</comment>
<reference evidence="7" key="2">
    <citation type="journal article" date="2013" name="Stand. Genomic Sci.">
        <title>Complete genome sequence of Desulfocapsa sulfexigens, a marine deltaproteobacterium specialized in disproportionating inorganic sulfur compounds.</title>
        <authorList>
            <person name="Finster K.W."/>
            <person name="Kjeldsen K.U."/>
            <person name="Kube M."/>
            <person name="Reinhardt R."/>
            <person name="Mussmann M."/>
            <person name="Amann R."/>
            <person name="Schreiber L."/>
        </authorList>
    </citation>
    <scope>NUCLEOTIDE SEQUENCE [LARGE SCALE GENOMIC DNA]</scope>
    <source>
        <strain evidence="7">DSM 10523 / SB164P1</strain>
    </source>
</reference>
<dbReference type="InterPro" id="IPR000847">
    <property type="entry name" value="LysR_HTH_N"/>
</dbReference>
<protein>
    <submittedName>
        <fullName evidence="6">Transcriptional regulator, LysR family</fullName>
    </submittedName>
</protein>
<gene>
    <name evidence="6" type="ordered locus">BN4_12287</name>
</gene>
<dbReference type="GO" id="GO:0003677">
    <property type="term" value="F:DNA binding"/>
    <property type="evidence" value="ECO:0007669"/>
    <property type="project" value="UniProtKB-KW"/>
</dbReference>